<dbReference type="SUPFAM" id="SSF52317">
    <property type="entry name" value="Class I glutamine amidotransferase-like"/>
    <property type="match status" value="1"/>
</dbReference>
<accession>A0ABN0Z4I7</accession>
<keyword evidence="3" id="KW-1185">Reference proteome</keyword>
<keyword evidence="1" id="KW-1133">Transmembrane helix</keyword>
<dbReference type="EMBL" id="BAAADM010000015">
    <property type="protein sequence ID" value="GAA0432374.1"/>
    <property type="molecule type" value="Genomic_DNA"/>
</dbReference>
<dbReference type="Gene3D" id="3.40.50.880">
    <property type="match status" value="1"/>
</dbReference>
<keyword evidence="1" id="KW-0812">Transmembrane</keyword>
<sequence length="794" mass="87699">MRRQVRIIGLLAFVLVLFSFGLTYIVHADEQNRLDIQVDAGLNGKVKQQQGYPVTLKVTNNKADFTGDLVVTLPVDNKVIPIDIAADTTKTITFSVPAMRDNGMLRQGPNQNVQRFHLYKGSWENGEEVTIDTSLEWSPAHISREKLVIGVLSDRPDSLNYIKLASFHGENPEVIHLQADDLPEDAAGLDVLDLLVINDYSVATLPDTIQAAIKDWTGEGGTLVTGSEPGMQQQFGELADLLPLTVKGKKTVQTIQGFNKLYQKPLQADNLELFTGTVNEKADVLYKEGSTPLVAEKSFGKGVVTQLTFDLGLPVLADWKGSQPLWETIGSDSGSMNPQMRPPNLRMNDQLANMSKTFPTLADFKVSTLSLLFVAYLLLILPVLYMVLKKADKREWAWIVIPVIAVISSVGLYTVGAKDRGGHVKTNTVSVISVDEKGIGSGDGAVSMLSKGAGTYTLSMDSKLDPVSATNRHNPRPSFSDLPFVEAKGNKTAIHYRDVEFWSPRSAAIDYPVKQYGHFQSDLTRGDDNISGQITNKFEHDMQDIYLISGRNYHKVGDLAAGKSKKIRFSVKNKDFYQRPTEGVAQQIFGQRGSMAQSSDKALQSELLSNTIRSNMKHNVNTPVLIGFTDEVLYPITVNGDETVQNNHHLFTQPATIQLPDKERGSFSTRMKLPNVSVLDGQMIHNGTKQGHPFIDAEAGSYLLTYELPASIRNHSFQLNKIDVSISNRRGSASYSLYNAKKDTYEKIDQNQASFDQRVHKKYLKDNDVVIRVSSSGDGPIDVPTVRVEGVINP</sequence>
<gene>
    <name evidence="2" type="ORF">GCM10008983_06190</name>
</gene>
<dbReference type="Proteomes" id="UP001501459">
    <property type="component" value="Unassembled WGS sequence"/>
</dbReference>
<name>A0ABN0Z4I7_9BACI</name>
<dbReference type="InterPro" id="IPR029062">
    <property type="entry name" value="Class_I_gatase-like"/>
</dbReference>
<dbReference type="RefSeq" id="WP_343751098.1">
    <property type="nucleotide sequence ID" value="NZ_BAAADM010000015.1"/>
</dbReference>
<dbReference type="CDD" id="cd03143">
    <property type="entry name" value="A4_beta-galactosidase_middle_domain"/>
    <property type="match status" value="1"/>
</dbReference>
<evidence type="ECO:0000313" key="2">
    <source>
        <dbReference type="EMBL" id="GAA0432374.1"/>
    </source>
</evidence>
<comment type="caution">
    <text evidence="2">The sequence shown here is derived from an EMBL/GenBank/DDBJ whole genome shotgun (WGS) entry which is preliminary data.</text>
</comment>
<protein>
    <recommendedName>
        <fullName evidence="4">von Willebrand factor type A domain-containing protein</fullName>
    </recommendedName>
</protein>
<reference evidence="2 3" key="1">
    <citation type="journal article" date="2019" name="Int. J. Syst. Evol. Microbiol.">
        <title>The Global Catalogue of Microorganisms (GCM) 10K type strain sequencing project: providing services to taxonomists for standard genome sequencing and annotation.</title>
        <authorList>
            <consortium name="The Broad Institute Genomics Platform"/>
            <consortium name="The Broad Institute Genome Sequencing Center for Infectious Disease"/>
            <person name="Wu L."/>
            <person name="Ma J."/>
        </authorList>
    </citation>
    <scope>NUCLEOTIDE SEQUENCE [LARGE SCALE GENOMIC DNA]</scope>
    <source>
        <strain evidence="2 3">JCM 12149</strain>
    </source>
</reference>
<evidence type="ECO:0000256" key="1">
    <source>
        <dbReference type="SAM" id="Phobius"/>
    </source>
</evidence>
<organism evidence="2 3">
    <name type="scientific">Lentibacillus halophilus</name>
    <dbReference type="NCBI Taxonomy" id="295065"/>
    <lineage>
        <taxon>Bacteria</taxon>
        <taxon>Bacillati</taxon>
        <taxon>Bacillota</taxon>
        <taxon>Bacilli</taxon>
        <taxon>Bacillales</taxon>
        <taxon>Bacillaceae</taxon>
        <taxon>Lentibacillus</taxon>
    </lineage>
</organism>
<proteinExistence type="predicted"/>
<feature type="transmembrane region" description="Helical" evidence="1">
    <location>
        <begin position="369"/>
        <end position="388"/>
    </location>
</feature>
<feature type="transmembrane region" description="Helical" evidence="1">
    <location>
        <begin position="395"/>
        <end position="415"/>
    </location>
</feature>
<evidence type="ECO:0008006" key="4">
    <source>
        <dbReference type="Google" id="ProtNLM"/>
    </source>
</evidence>
<evidence type="ECO:0000313" key="3">
    <source>
        <dbReference type="Proteomes" id="UP001501459"/>
    </source>
</evidence>
<keyword evidence="1" id="KW-0472">Membrane</keyword>